<feature type="transmembrane region" description="Helical" evidence="2">
    <location>
        <begin position="143"/>
        <end position="168"/>
    </location>
</feature>
<keyword evidence="2" id="KW-0812">Transmembrane</keyword>
<gene>
    <name evidence="3" type="ORF">CTEN0397_LOCUS6449</name>
</gene>
<feature type="compositionally biased region" description="Acidic residues" evidence="1">
    <location>
        <begin position="537"/>
        <end position="551"/>
    </location>
</feature>
<proteinExistence type="predicted"/>
<accession>A0A7S1D3W6</accession>
<evidence type="ECO:0000256" key="2">
    <source>
        <dbReference type="SAM" id="Phobius"/>
    </source>
</evidence>
<protein>
    <submittedName>
        <fullName evidence="3">Uncharacterized protein</fullName>
    </submittedName>
</protein>
<feature type="region of interest" description="Disordered" evidence="1">
    <location>
        <begin position="379"/>
        <end position="403"/>
    </location>
</feature>
<dbReference type="AlphaFoldDB" id="A0A7S1D3W6"/>
<dbReference type="InterPro" id="IPR050179">
    <property type="entry name" value="Trans_hexapeptide_repeat"/>
</dbReference>
<evidence type="ECO:0000313" key="3">
    <source>
        <dbReference type="EMBL" id="CAD8935415.1"/>
    </source>
</evidence>
<evidence type="ECO:0000256" key="1">
    <source>
        <dbReference type="SAM" id="MobiDB-lite"/>
    </source>
</evidence>
<dbReference type="Gene3D" id="2.160.10.10">
    <property type="entry name" value="Hexapeptide repeat proteins"/>
    <property type="match status" value="1"/>
</dbReference>
<sequence>MLGGGSTVLVFEEEGNRLHGRKVVVGREATIGTKSIVKPGVVIGEYASVAGYSIATKDVQSNEICIGNEIHQSKPRESIGSKIINGLRQDQRKGTLLVSFVASLGSALVVWFMGIALSRKGWSELLHSKDNNNNNMESTAEQAIYTCFLVAALVGIALPIYAVVMMILSKMILVGQMLPCVYTHGTSWHHRGISGWSMLMGIGYRSLVLLAFGGTWMEVALYRLLGADIGEHVYVDCIWLYEPDLVSIGTHVSINKSSTLCPHQYTPSGTEFGVLQIGDRCTIESNCTLHGRDTMDADTDMTALTMPLISTRLTLGIWQGYPAKKKKGSNDDDDDPISCAVRIGNPIWYVVLCHPLSSIMGAFWYVFFLMERKRKQSFGRSNKHTEPSLDTATSSMAEPSTMNNNNLPVTLQGLFSFLDESSWITFANCSWNGLIRSLDMPRAMYVVVREEEREEGEEEEPNRKKTTKRILVGGDVGVVDASDPWWDWATYHWTFVDTPTTATTSKNSVAIGRIQLGRWWVIPPSIMAAKLEQQHVEDDDDDGGGGDDGDDGSSGRRIVSRWLWSHRWCGGEWKEVCCLQQQQ</sequence>
<organism evidence="3">
    <name type="scientific">Cyclophora tenuis</name>
    <name type="common">Marine diatom</name>
    <dbReference type="NCBI Taxonomy" id="216820"/>
    <lineage>
        <taxon>Eukaryota</taxon>
        <taxon>Sar</taxon>
        <taxon>Stramenopiles</taxon>
        <taxon>Ochrophyta</taxon>
        <taxon>Bacillariophyta</taxon>
        <taxon>Fragilariophyceae</taxon>
        <taxon>Fragilariophycidae</taxon>
        <taxon>Cyclophorales</taxon>
        <taxon>Cyclophoraceae</taxon>
        <taxon>Cyclophora</taxon>
    </lineage>
</organism>
<name>A0A7S1D3W6_CYCTE</name>
<feature type="region of interest" description="Disordered" evidence="1">
    <location>
        <begin position="534"/>
        <end position="554"/>
    </location>
</feature>
<dbReference type="SUPFAM" id="SSF51161">
    <property type="entry name" value="Trimeric LpxA-like enzymes"/>
    <property type="match status" value="2"/>
</dbReference>
<reference evidence="3" key="1">
    <citation type="submission" date="2021-01" db="EMBL/GenBank/DDBJ databases">
        <authorList>
            <person name="Corre E."/>
            <person name="Pelletier E."/>
            <person name="Niang G."/>
            <person name="Scheremetjew M."/>
            <person name="Finn R."/>
            <person name="Kale V."/>
            <person name="Holt S."/>
            <person name="Cochrane G."/>
            <person name="Meng A."/>
            <person name="Brown T."/>
            <person name="Cohen L."/>
        </authorList>
    </citation>
    <scope>NUCLEOTIDE SEQUENCE</scope>
    <source>
        <strain evidence="3">ECT3854</strain>
    </source>
</reference>
<feature type="compositionally biased region" description="Polar residues" evidence="1">
    <location>
        <begin position="388"/>
        <end position="403"/>
    </location>
</feature>
<feature type="transmembrane region" description="Helical" evidence="2">
    <location>
        <begin position="347"/>
        <end position="370"/>
    </location>
</feature>
<dbReference type="PANTHER" id="PTHR43300">
    <property type="entry name" value="ACETYLTRANSFERASE"/>
    <property type="match status" value="1"/>
</dbReference>
<dbReference type="EMBL" id="HBFW01009964">
    <property type="protein sequence ID" value="CAD8935415.1"/>
    <property type="molecule type" value="Transcribed_RNA"/>
</dbReference>
<keyword evidence="2" id="KW-1133">Transmembrane helix</keyword>
<dbReference type="InterPro" id="IPR011004">
    <property type="entry name" value="Trimer_LpxA-like_sf"/>
</dbReference>
<keyword evidence="2" id="KW-0472">Membrane</keyword>
<feature type="transmembrane region" description="Helical" evidence="2">
    <location>
        <begin position="96"/>
        <end position="117"/>
    </location>
</feature>